<protein>
    <submittedName>
        <fullName evidence="3">Helix-turn-helix domain-containing protein</fullName>
    </submittedName>
</protein>
<dbReference type="Gene3D" id="1.10.260.40">
    <property type="entry name" value="lambda repressor-like DNA-binding domains"/>
    <property type="match status" value="1"/>
</dbReference>
<reference evidence="3" key="1">
    <citation type="submission" date="2022-03" db="EMBL/GenBank/DDBJ databases">
        <authorList>
            <person name="Woo C.Y."/>
        </authorList>
    </citation>
    <scope>NUCLEOTIDE SEQUENCE</scope>
    <source>
        <strain evidence="3">CYS-01</strain>
    </source>
</reference>
<keyword evidence="1" id="KW-0238">DNA-binding</keyword>
<evidence type="ECO:0000256" key="1">
    <source>
        <dbReference type="ARBA" id="ARBA00023125"/>
    </source>
</evidence>
<evidence type="ECO:0000313" key="3">
    <source>
        <dbReference type="EMBL" id="MCJ0743628.1"/>
    </source>
</evidence>
<gene>
    <name evidence="3" type="ORF">MMF97_12975</name>
</gene>
<keyword evidence="4" id="KW-1185">Reference proteome</keyword>
<feature type="domain" description="HTH cro/C1-type" evidence="2">
    <location>
        <begin position="14"/>
        <end position="68"/>
    </location>
</feature>
<name>A0ABS9ZZA2_9SPHI</name>
<organism evidence="3 4">
    <name type="scientific">Pedobacter montanisoli</name>
    <dbReference type="NCBI Taxonomy" id="2923277"/>
    <lineage>
        <taxon>Bacteria</taxon>
        <taxon>Pseudomonadati</taxon>
        <taxon>Bacteroidota</taxon>
        <taxon>Sphingobacteriia</taxon>
        <taxon>Sphingobacteriales</taxon>
        <taxon>Sphingobacteriaceae</taxon>
        <taxon>Pedobacter</taxon>
    </lineage>
</organism>
<dbReference type="Pfam" id="PF01381">
    <property type="entry name" value="HTH_3"/>
    <property type="match status" value="1"/>
</dbReference>
<dbReference type="InterPro" id="IPR001387">
    <property type="entry name" value="Cro/C1-type_HTH"/>
</dbReference>
<dbReference type="CDD" id="cd00093">
    <property type="entry name" value="HTH_XRE"/>
    <property type="match status" value="1"/>
</dbReference>
<dbReference type="RefSeq" id="WP_243362874.1">
    <property type="nucleotide sequence ID" value="NZ_JALGBH010000002.1"/>
</dbReference>
<sequence length="73" mass="8214">MDLEKFKIELGKKIAHTRKKNGLTQPELGALLGKDFQSISRIENGKVNISAHFLYEIAKALNVSVETLLDFKN</sequence>
<dbReference type="PANTHER" id="PTHR46558">
    <property type="entry name" value="TRACRIPTIONAL REGULATORY PROTEIN-RELATED-RELATED"/>
    <property type="match status" value="1"/>
</dbReference>
<dbReference type="SUPFAM" id="SSF47413">
    <property type="entry name" value="lambda repressor-like DNA-binding domains"/>
    <property type="match status" value="1"/>
</dbReference>
<dbReference type="EMBL" id="JALGBH010000002">
    <property type="protein sequence ID" value="MCJ0743628.1"/>
    <property type="molecule type" value="Genomic_DNA"/>
</dbReference>
<dbReference type="InterPro" id="IPR010982">
    <property type="entry name" value="Lambda_DNA-bd_dom_sf"/>
</dbReference>
<dbReference type="PANTHER" id="PTHR46558:SF11">
    <property type="entry name" value="HTH-TYPE TRANSCRIPTIONAL REGULATOR XRE"/>
    <property type="match status" value="1"/>
</dbReference>
<proteinExistence type="predicted"/>
<dbReference type="PROSITE" id="PS50943">
    <property type="entry name" value="HTH_CROC1"/>
    <property type="match status" value="1"/>
</dbReference>
<dbReference type="SMART" id="SM00530">
    <property type="entry name" value="HTH_XRE"/>
    <property type="match status" value="1"/>
</dbReference>
<comment type="caution">
    <text evidence="3">The sequence shown here is derived from an EMBL/GenBank/DDBJ whole genome shotgun (WGS) entry which is preliminary data.</text>
</comment>
<dbReference type="Proteomes" id="UP001165460">
    <property type="component" value="Unassembled WGS sequence"/>
</dbReference>
<evidence type="ECO:0000313" key="4">
    <source>
        <dbReference type="Proteomes" id="UP001165460"/>
    </source>
</evidence>
<evidence type="ECO:0000259" key="2">
    <source>
        <dbReference type="PROSITE" id="PS50943"/>
    </source>
</evidence>
<accession>A0ABS9ZZA2</accession>